<protein>
    <recommendedName>
        <fullName evidence="1">Dermonecrotic toxin N-terminal domain-containing protein</fullName>
    </recommendedName>
</protein>
<name>Q3KHV5_PSEPF</name>
<dbReference type="Proteomes" id="UP000002704">
    <property type="component" value="Chromosome"/>
</dbReference>
<dbReference type="eggNOG" id="ENOG50307BD">
    <property type="taxonomic scope" value="Bacteria"/>
</dbReference>
<dbReference type="KEGG" id="pfo:Pfl01_0908"/>
<evidence type="ECO:0000259" key="1">
    <source>
        <dbReference type="Pfam" id="PF20178"/>
    </source>
</evidence>
<dbReference type="RefSeq" id="WP_011332512.1">
    <property type="nucleotide sequence ID" value="NC_007492.2"/>
</dbReference>
<proteinExistence type="predicted"/>
<accession>Q3KHV5</accession>
<sequence length="1143" mass="128095">MGMMFKESMVDAVLDNPDGQVALDDARRTGEELRGMLERSPSLREVVRKRLSERFERLGKSLDVERLYINAGSDQYEIESRPSGSILDVFFDLLKRAVYPSYIQNHDFVYLSPGTTDARLKIESLKIVDVEDVLTQALQQLASDQASASRQYWSSSIRSQSGELTTHKVLLEAAFAEALRAELALTEVAGSLKSYQALRAREMLRMDSPGAYKISIRATSGIARDLASGFVMSYSSIADSEVKLSSDAYGWFLYTPDKGFEYFSSSSDLHAALCSRLAVAPDAIRYPALSVSLFTHCVDSRLKEQETHFAARLRSGEQRQEGFVQELEKIHQVFAMHSDLNQRIGALRVLVKRLTWPDWLKSAGESVGHAYETLEASKEGYEFEHAQVFDTLFSLRHFAVEHFGAWCESALGMRLDPDAIKVHSLHRIKVGGRTIEQEDTCTLTEFIIIGLQDAGNRASLRIEGAPADSGLTVARLEGWLSNRDLRVEFSNSLPSNSPQMFRESYFNYLHSQAEFALFVAQHSAVFNEADAALIKRTLQGDPSVEIRGVKLKSRPSILQDVLLFVSRTTSTRYALMKMPHGQFEFVKFADIYQFNRWLESMLSDNRAYAESLIPPDDLATAGQLMGGGSTALHYMYELDPLPGYMALKAGEPLFGYSEVAYANEAGRVRALAPPAYTYAGIAARQRYVRLSTELRALSMVNSRDNGFPTFEQFTRALIKQRIEELLLSRGQTVQVDPDKIMIQTDDFHLDLTTVLIEGHNFDVPETPGRTPDENPKFYVTGGHPSIEKLDIRDLSSWSETLRPGNHYTRLLQNDYLDRKHPGYEFKRAVHATKIRCEMHFDACHQYFSGNLSTEVFKGIQRLVDNLSETAGTDGSPFPSNTNEGIYKFRLLSRRIVEGVYIFRMSINGKFHDYLYTPNAPDGVSFRSLNEFVGSIRYRYGPFRDYYTARVKIDDRKVVDDYFDNLVATVNAVAPPQPEGQVRLLGLSMLHDDSIYRVLSDIDARTTSLNEVIAGLVYDNVIFAANIISLVIPPVGVVVTAVEVFKSLYDGARAYEQGDYSSAFGHGKSALIGLVSLGKAAAAGKPVKVTQAQKSLFDLGKDARTVVGWMAQATGQKLGEKRLIEIIEQLMKDHQSRRSQTTVL</sequence>
<gene>
    <name evidence="2" type="ordered locus">Pfl01_0908</name>
</gene>
<dbReference type="InterPro" id="IPR046673">
    <property type="entry name" value="ToxA_N"/>
</dbReference>
<feature type="domain" description="Dermonecrotic toxin N-terminal" evidence="1">
    <location>
        <begin position="394"/>
        <end position="605"/>
    </location>
</feature>
<organism evidence="2 3">
    <name type="scientific">Pseudomonas fluorescens (strain Pf0-1)</name>
    <dbReference type="NCBI Taxonomy" id="205922"/>
    <lineage>
        <taxon>Bacteria</taxon>
        <taxon>Pseudomonadati</taxon>
        <taxon>Pseudomonadota</taxon>
        <taxon>Gammaproteobacteria</taxon>
        <taxon>Pseudomonadales</taxon>
        <taxon>Pseudomonadaceae</taxon>
        <taxon>Pseudomonas</taxon>
    </lineage>
</organism>
<evidence type="ECO:0000313" key="3">
    <source>
        <dbReference type="Proteomes" id="UP000002704"/>
    </source>
</evidence>
<dbReference type="EMBL" id="CP000094">
    <property type="protein sequence ID" value="ABA72651.1"/>
    <property type="molecule type" value="Genomic_DNA"/>
</dbReference>
<evidence type="ECO:0000313" key="2">
    <source>
        <dbReference type="EMBL" id="ABA72651.1"/>
    </source>
</evidence>
<dbReference type="AlphaFoldDB" id="Q3KHV5"/>
<dbReference type="Pfam" id="PF20178">
    <property type="entry name" value="ToxA_N"/>
    <property type="match status" value="1"/>
</dbReference>
<reference evidence="2 3" key="1">
    <citation type="journal article" date="2009" name="Genome Biol.">
        <title>Genomic and genetic analyses of diversity and plant interactions of Pseudomonas fluorescens.</title>
        <authorList>
            <person name="Silby M.W."/>
            <person name="Cerdeno-Tarraga A.M."/>
            <person name="Vernikos G.S."/>
            <person name="Giddens S.R."/>
            <person name="Jackson R.W."/>
            <person name="Preston G.M."/>
            <person name="Zhang X.X."/>
            <person name="Moon C.D."/>
            <person name="Gehrig S.M."/>
            <person name="Godfrey S.A."/>
            <person name="Knight C.G."/>
            <person name="Malone J.G."/>
            <person name="Robinson Z."/>
            <person name="Spiers A.J."/>
            <person name="Harris S."/>
            <person name="Challis G.L."/>
            <person name="Yaxley A.M."/>
            <person name="Harris D."/>
            <person name="Seeger K."/>
            <person name="Murphy L."/>
            <person name="Rutter S."/>
            <person name="Squares R."/>
            <person name="Quail M.A."/>
            <person name="Saunders E."/>
            <person name="Mavromatis K."/>
            <person name="Brettin T.S."/>
            <person name="Bentley S.D."/>
            <person name="Hothersall J."/>
            <person name="Stephens E."/>
            <person name="Thomas C.M."/>
            <person name="Parkhill J."/>
            <person name="Levy S.B."/>
            <person name="Rainey P.B."/>
            <person name="Thomson N.R."/>
        </authorList>
    </citation>
    <scope>NUCLEOTIDE SEQUENCE [LARGE SCALE GENOMIC DNA]</scope>
    <source>
        <strain evidence="2 3">Pf0-1</strain>
    </source>
</reference>
<dbReference type="HOGENOM" id="CLU_277408_0_0_6"/>